<keyword evidence="3 5" id="KW-0067">ATP-binding</keyword>
<organism evidence="5 6">
    <name type="scientific">Salicibibacter cibi</name>
    <dbReference type="NCBI Taxonomy" id="2743001"/>
    <lineage>
        <taxon>Bacteria</taxon>
        <taxon>Bacillati</taxon>
        <taxon>Bacillota</taxon>
        <taxon>Bacilli</taxon>
        <taxon>Bacillales</taxon>
        <taxon>Bacillaceae</taxon>
        <taxon>Salicibibacter</taxon>
    </lineage>
</organism>
<reference evidence="5 6" key="1">
    <citation type="submission" date="2020-06" db="EMBL/GenBank/DDBJ databases">
        <title>Genomic analysis of Salicibibacter sp. NKC21-4.</title>
        <authorList>
            <person name="Oh Y.J."/>
        </authorList>
    </citation>
    <scope>NUCLEOTIDE SEQUENCE [LARGE SCALE GENOMIC DNA]</scope>
    <source>
        <strain evidence="5 6">NKC21-4</strain>
    </source>
</reference>
<dbReference type="KEGG" id="scib:HUG20_04855"/>
<proteinExistence type="predicted"/>
<dbReference type="PANTHER" id="PTHR42939:SF3">
    <property type="entry name" value="ABC TRANSPORTER ATP-BINDING COMPONENT"/>
    <property type="match status" value="1"/>
</dbReference>
<keyword evidence="6" id="KW-1185">Reference proteome</keyword>
<evidence type="ECO:0000313" key="6">
    <source>
        <dbReference type="Proteomes" id="UP000595349"/>
    </source>
</evidence>
<dbReference type="InterPro" id="IPR027417">
    <property type="entry name" value="P-loop_NTPase"/>
</dbReference>
<dbReference type="GO" id="GO:0016887">
    <property type="term" value="F:ATP hydrolysis activity"/>
    <property type="evidence" value="ECO:0007669"/>
    <property type="project" value="InterPro"/>
</dbReference>
<keyword evidence="1" id="KW-0813">Transport</keyword>
<dbReference type="InterPro" id="IPR003439">
    <property type="entry name" value="ABC_transporter-like_ATP-bd"/>
</dbReference>
<dbReference type="Pfam" id="PF00005">
    <property type="entry name" value="ABC_tran"/>
    <property type="match status" value="1"/>
</dbReference>
<feature type="domain" description="ABC transporter" evidence="4">
    <location>
        <begin position="5"/>
        <end position="232"/>
    </location>
</feature>
<evidence type="ECO:0000259" key="4">
    <source>
        <dbReference type="PROSITE" id="PS50893"/>
    </source>
</evidence>
<dbReference type="SMART" id="SM00382">
    <property type="entry name" value="AAA"/>
    <property type="match status" value="1"/>
</dbReference>
<dbReference type="RefSeq" id="WP_200088673.1">
    <property type="nucleotide sequence ID" value="NZ_CP054706.1"/>
</dbReference>
<evidence type="ECO:0000256" key="2">
    <source>
        <dbReference type="ARBA" id="ARBA00022741"/>
    </source>
</evidence>
<evidence type="ECO:0000313" key="5">
    <source>
        <dbReference type="EMBL" id="QQK79283.1"/>
    </source>
</evidence>
<dbReference type="PROSITE" id="PS50893">
    <property type="entry name" value="ABC_TRANSPORTER_2"/>
    <property type="match status" value="1"/>
</dbReference>
<sequence>MSAILEVDKLSKRYADSEFALQDVSFSIPYGSIVGFIGENGAGKSTTMGSILGTLHKDDGSVHLFGEEMDPDKRNMKENIGVVFDDMKLPGELTIVKLGNVFNNIYRQWNQETFNHYIDLFSLPHKKKISGFSRGMAMKLSVAVALSHNAKVLILDEATAGLDPSGRDELLEVLRAFGKDRERGILLSSHITSDIEKIADDLIFIKGGKILLNVQKKILMKHYAILQCEQSELKQIDPSFIITHKSNGDMIDVLVSNREQAPSEIKKKDFSIDDISLLLMRGEHT</sequence>
<gene>
    <name evidence="5" type="ORF">HUG20_04855</name>
</gene>
<dbReference type="InterPro" id="IPR003593">
    <property type="entry name" value="AAA+_ATPase"/>
</dbReference>
<dbReference type="Gene3D" id="3.40.50.300">
    <property type="entry name" value="P-loop containing nucleotide triphosphate hydrolases"/>
    <property type="match status" value="1"/>
</dbReference>
<dbReference type="SUPFAM" id="SSF52540">
    <property type="entry name" value="P-loop containing nucleoside triphosphate hydrolases"/>
    <property type="match status" value="1"/>
</dbReference>
<dbReference type="AlphaFoldDB" id="A0A7T6Z9C4"/>
<dbReference type="PANTHER" id="PTHR42939">
    <property type="entry name" value="ABC TRANSPORTER ATP-BINDING PROTEIN ALBC-RELATED"/>
    <property type="match status" value="1"/>
</dbReference>
<dbReference type="InterPro" id="IPR051782">
    <property type="entry name" value="ABC_Transporter_VariousFunc"/>
</dbReference>
<dbReference type="CDD" id="cd03230">
    <property type="entry name" value="ABC_DR_subfamily_A"/>
    <property type="match status" value="1"/>
</dbReference>
<protein>
    <submittedName>
        <fullName evidence="5">ABC transporter ATP-binding protein</fullName>
    </submittedName>
</protein>
<keyword evidence="2" id="KW-0547">Nucleotide-binding</keyword>
<evidence type="ECO:0000256" key="1">
    <source>
        <dbReference type="ARBA" id="ARBA00022448"/>
    </source>
</evidence>
<dbReference type="GO" id="GO:0005524">
    <property type="term" value="F:ATP binding"/>
    <property type="evidence" value="ECO:0007669"/>
    <property type="project" value="UniProtKB-KW"/>
</dbReference>
<dbReference type="Proteomes" id="UP000595349">
    <property type="component" value="Chromosome"/>
</dbReference>
<evidence type="ECO:0000256" key="3">
    <source>
        <dbReference type="ARBA" id="ARBA00022840"/>
    </source>
</evidence>
<name>A0A7T6Z9C4_9BACI</name>
<dbReference type="EMBL" id="CP054706">
    <property type="protein sequence ID" value="QQK79283.1"/>
    <property type="molecule type" value="Genomic_DNA"/>
</dbReference>
<accession>A0A7T6Z9C4</accession>